<protein>
    <submittedName>
        <fullName evidence="1">Uncharacterized protein</fullName>
    </submittedName>
</protein>
<evidence type="ECO:0000313" key="2">
    <source>
        <dbReference type="Proteomes" id="UP000076842"/>
    </source>
</evidence>
<dbReference type="Proteomes" id="UP000076842">
    <property type="component" value="Unassembled WGS sequence"/>
</dbReference>
<sequence>MILHGPCYFSFCNACRIPPFPCSFTIAYHQDNESCSNRLTPTKRIIMGHLTQSGKSAYP</sequence>
<dbReference type="EMBL" id="KV424083">
    <property type="protein sequence ID" value="KZT51970.1"/>
    <property type="molecule type" value="Genomic_DNA"/>
</dbReference>
<dbReference type="InParanoid" id="A0A165D328"/>
<organism evidence="1 2">
    <name type="scientific">Calocera cornea HHB12733</name>
    <dbReference type="NCBI Taxonomy" id="1353952"/>
    <lineage>
        <taxon>Eukaryota</taxon>
        <taxon>Fungi</taxon>
        <taxon>Dikarya</taxon>
        <taxon>Basidiomycota</taxon>
        <taxon>Agaricomycotina</taxon>
        <taxon>Dacrymycetes</taxon>
        <taxon>Dacrymycetales</taxon>
        <taxon>Dacrymycetaceae</taxon>
        <taxon>Calocera</taxon>
    </lineage>
</organism>
<dbReference type="AlphaFoldDB" id="A0A165D328"/>
<name>A0A165D328_9BASI</name>
<reference evidence="1 2" key="1">
    <citation type="journal article" date="2016" name="Mol. Biol. Evol.">
        <title>Comparative Genomics of Early-Diverging Mushroom-Forming Fungi Provides Insights into the Origins of Lignocellulose Decay Capabilities.</title>
        <authorList>
            <person name="Nagy L.G."/>
            <person name="Riley R."/>
            <person name="Tritt A."/>
            <person name="Adam C."/>
            <person name="Daum C."/>
            <person name="Floudas D."/>
            <person name="Sun H."/>
            <person name="Yadav J.S."/>
            <person name="Pangilinan J."/>
            <person name="Larsson K.H."/>
            <person name="Matsuura K."/>
            <person name="Barry K."/>
            <person name="Labutti K."/>
            <person name="Kuo R."/>
            <person name="Ohm R.A."/>
            <person name="Bhattacharya S.S."/>
            <person name="Shirouzu T."/>
            <person name="Yoshinaga Y."/>
            <person name="Martin F.M."/>
            <person name="Grigoriev I.V."/>
            <person name="Hibbett D.S."/>
        </authorList>
    </citation>
    <scope>NUCLEOTIDE SEQUENCE [LARGE SCALE GENOMIC DNA]</scope>
    <source>
        <strain evidence="1 2">HHB12733</strain>
    </source>
</reference>
<keyword evidence="2" id="KW-1185">Reference proteome</keyword>
<gene>
    <name evidence="1" type="ORF">CALCODRAFT_109585</name>
</gene>
<evidence type="ECO:0000313" key="1">
    <source>
        <dbReference type="EMBL" id="KZT51970.1"/>
    </source>
</evidence>
<proteinExistence type="predicted"/>
<accession>A0A165D328</accession>